<dbReference type="PANTHER" id="PTHR14097:SF7">
    <property type="entry name" value="OXIDOREDUCTASE HTATIP2"/>
    <property type="match status" value="1"/>
</dbReference>
<dbReference type="EMBL" id="NEXX01000001">
    <property type="protein sequence ID" value="OUY08112.1"/>
    <property type="molecule type" value="Genomic_DNA"/>
</dbReference>
<organism evidence="2 3">
    <name type="scientific">Acinetobacter populi</name>
    <dbReference type="NCBI Taxonomy" id="1582270"/>
    <lineage>
        <taxon>Bacteria</taxon>
        <taxon>Pseudomonadati</taxon>
        <taxon>Pseudomonadota</taxon>
        <taxon>Gammaproteobacteria</taxon>
        <taxon>Moraxellales</taxon>
        <taxon>Moraxellaceae</taxon>
        <taxon>Acinetobacter</taxon>
    </lineage>
</organism>
<feature type="domain" description="NAD(P)-binding" evidence="1">
    <location>
        <begin position="7"/>
        <end position="148"/>
    </location>
</feature>
<dbReference type="AlphaFoldDB" id="A0A1Z9Z122"/>
<protein>
    <submittedName>
        <fullName evidence="2">NAD-dependent dehydratase</fullName>
    </submittedName>
</protein>
<name>A0A1Z9Z122_9GAMM</name>
<evidence type="ECO:0000313" key="3">
    <source>
        <dbReference type="Proteomes" id="UP000196536"/>
    </source>
</evidence>
<evidence type="ECO:0000313" key="2">
    <source>
        <dbReference type="EMBL" id="OUY08112.1"/>
    </source>
</evidence>
<dbReference type="SUPFAM" id="SSF51735">
    <property type="entry name" value="NAD(P)-binding Rossmann-fold domains"/>
    <property type="match status" value="1"/>
</dbReference>
<dbReference type="Pfam" id="PF13460">
    <property type="entry name" value="NAD_binding_10"/>
    <property type="match status" value="1"/>
</dbReference>
<dbReference type="PANTHER" id="PTHR14097">
    <property type="entry name" value="OXIDOREDUCTASE HTATIP2"/>
    <property type="match status" value="1"/>
</dbReference>
<keyword evidence="3" id="KW-1185">Reference proteome</keyword>
<dbReference type="InterPro" id="IPR036291">
    <property type="entry name" value="NAD(P)-bd_dom_sf"/>
</dbReference>
<sequence length="211" mass="23077">MKLMILGATGLVGEYVLQQALLNPVITQIIVPVRKPLALDYEKLQVVEVDFEHLPEDDAFWQVDAVISALGSTMKKAGSKAAFRHVDYDYPLIFAKKAQQHGAKIFALNSAMGASANSPIFYSKVKGELEQALTDLNFVSLTLVRPGIIAGERKESRPVEQWTLNILEKIKPILPKVLQPSPAQNIAKALLKSVVEAKPGVHIISASQLAE</sequence>
<reference evidence="2 3" key="1">
    <citation type="submission" date="2017-05" db="EMBL/GenBank/DDBJ databases">
        <title>Acinetobacter populi ANC 5415 (= PBJ7), whole genome shotgun sequencing project.</title>
        <authorList>
            <person name="Nemec A."/>
            <person name="Radolfova-Krizova L."/>
        </authorList>
    </citation>
    <scope>NUCLEOTIDE SEQUENCE [LARGE SCALE GENOMIC DNA]</scope>
    <source>
        <strain evidence="2 3">PBJ7</strain>
    </source>
</reference>
<dbReference type="RefSeq" id="WP_087618737.1">
    <property type="nucleotide sequence ID" value="NZ_NEXX01000001.1"/>
</dbReference>
<dbReference type="Proteomes" id="UP000196536">
    <property type="component" value="Unassembled WGS sequence"/>
</dbReference>
<gene>
    <name evidence="2" type="ORF">CAP51_00360</name>
</gene>
<comment type="caution">
    <text evidence="2">The sequence shown here is derived from an EMBL/GenBank/DDBJ whole genome shotgun (WGS) entry which is preliminary data.</text>
</comment>
<dbReference type="OrthoDB" id="9798632at2"/>
<dbReference type="InterPro" id="IPR016040">
    <property type="entry name" value="NAD(P)-bd_dom"/>
</dbReference>
<accession>A0A1Z9Z122</accession>
<evidence type="ECO:0000259" key="1">
    <source>
        <dbReference type="Pfam" id="PF13460"/>
    </source>
</evidence>
<proteinExistence type="predicted"/>
<dbReference type="Gene3D" id="3.40.50.720">
    <property type="entry name" value="NAD(P)-binding Rossmann-like Domain"/>
    <property type="match status" value="1"/>
</dbReference>